<feature type="repeat" description="ANK" evidence="6">
    <location>
        <begin position="1015"/>
        <end position="1047"/>
    </location>
</feature>
<dbReference type="InterPro" id="IPR036770">
    <property type="entry name" value="Ankyrin_rpt-contain_sf"/>
</dbReference>
<dbReference type="Pfam" id="PF12796">
    <property type="entry name" value="Ank_2"/>
    <property type="match status" value="4"/>
</dbReference>
<feature type="repeat" description="ANK" evidence="6">
    <location>
        <begin position="1244"/>
        <end position="1276"/>
    </location>
</feature>
<evidence type="ECO:0000256" key="4">
    <source>
        <dbReference type="ARBA" id="ARBA00022840"/>
    </source>
</evidence>
<evidence type="ECO:0000256" key="8">
    <source>
        <dbReference type="SAM" id="MobiDB-lite"/>
    </source>
</evidence>
<dbReference type="PROSITE" id="PS50297">
    <property type="entry name" value="ANK_REP_REGION"/>
    <property type="match status" value="11"/>
</dbReference>
<dbReference type="PANTHER" id="PTHR24171:SF10">
    <property type="entry name" value="ANKYRIN REPEAT DOMAIN-CONTAINING PROTEIN 29-LIKE"/>
    <property type="match status" value="1"/>
</dbReference>
<dbReference type="SMART" id="SM00248">
    <property type="entry name" value="ANK"/>
    <property type="match status" value="15"/>
</dbReference>
<dbReference type="InterPro" id="IPR011009">
    <property type="entry name" value="Kinase-like_dom_sf"/>
</dbReference>
<feature type="repeat" description="ANK" evidence="6">
    <location>
        <begin position="1309"/>
        <end position="1341"/>
    </location>
</feature>
<dbReference type="InterPro" id="IPR000719">
    <property type="entry name" value="Prot_kinase_dom"/>
</dbReference>
<protein>
    <recommendedName>
        <fullName evidence="9">Protein kinase domain-containing protein</fullName>
    </recommendedName>
</protein>
<evidence type="ECO:0000256" key="7">
    <source>
        <dbReference type="PROSITE-ProRule" id="PRU10141"/>
    </source>
</evidence>
<feature type="repeat" description="ANK" evidence="6">
    <location>
        <begin position="858"/>
        <end position="890"/>
    </location>
</feature>
<reference evidence="10 11" key="1">
    <citation type="journal article" date="2023" name="Commun. Biol.">
        <title>Genome analysis of Parmales, the sister group of diatoms, reveals the evolutionary specialization of diatoms from phago-mixotrophs to photoautotrophs.</title>
        <authorList>
            <person name="Ban H."/>
            <person name="Sato S."/>
            <person name="Yoshikawa S."/>
            <person name="Yamada K."/>
            <person name="Nakamura Y."/>
            <person name="Ichinomiya M."/>
            <person name="Sato N."/>
            <person name="Blanc-Mathieu R."/>
            <person name="Endo H."/>
            <person name="Kuwata A."/>
            <person name="Ogata H."/>
        </authorList>
    </citation>
    <scope>NUCLEOTIDE SEQUENCE [LARGE SCALE GENOMIC DNA]</scope>
</reference>
<dbReference type="Gene3D" id="3.30.200.20">
    <property type="entry name" value="Phosphorylase Kinase, domain 1"/>
    <property type="match status" value="1"/>
</dbReference>
<feature type="region of interest" description="Disordered" evidence="8">
    <location>
        <begin position="243"/>
        <end position="264"/>
    </location>
</feature>
<evidence type="ECO:0000256" key="6">
    <source>
        <dbReference type="PROSITE-ProRule" id="PRU00023"/>
    </source>
</evidence>
<keyword evidence="1" id="KW-0808">Transferase</keyword>
<feature type="repeat" description="ANK" evidence="6">
    <location>
        <begin position="1082"/>
        <end position="1114"/>
    </location>
</feature>
<keyword evidence="1" id="KW-0723">Serine/threonine-protein kinase</keyword>
<keyword evidence="4 7" id="KW-0067">ATP-binding</keyword>
<dbReference type="Gene3D" id="1.10.510.10">
    <property type="entry name" value="Transferase(Phosphotransferase) domain 1"/>
    <property type="match status" value="1"/>
</dbReference>
<feature type="repeat" description="ANK" evidence="6">
    <location>
        <begin position="1048"/>
        <end position="1076"/>
    </location>
</feature>
<keyword evidence="5 6" id="KW-0040">ANK repeat</keyword>
<feature type="repeat" description="ANK" evidence="6">
    <location>
        <begin position="1149"/>
        <end position="1181"/>
    </location>
</feature>
<dbReference type="InterPro" id="IPR008271">
    <property type="entry name" value="Ser/Thr_kinase_AS"/>
</dbReference>
<feature type="repeat" description="ANK" evidence="6">
    <location>
        <begin position="892"/>
        <end position="924"/>
    </location>
</feature>
<dbReference type="PROSITE" id="PS50088">
    <property type="entry name" value="ANK_REPEAT"/>
    <property type="match status" value="12"/>
</dbReference>
<gene>
    <name evidence="10" type="ORF">TeGR_g13568</name>
</gene>
<dbReference type="InterPro" id="IPR002110">
    <property type="entry name" value="Ankyrin_rpt"/>
</dbReference>
<evidence type="ECO:0000313" key="10">
    <source>
        <dbReference type="EMBL" id="GMI31951.1"/>
    </source>
</evidence>
<keyword evidence="3 7" id="KW-0547">Nucleotide-binding</keyword>
<evidence type="ECO:0000256" key="1">
    <source>
        <dbReference type="ARBA" id="ARBA00022527"/>
    </source>
</evidence>
<feature type="binding site" evidence="7">
    <location>
        <position position="378"/>
    </location>
    <ligand>
        <name>ATP</name>
        <dbReference type="ChEBI" id="CHEBI:30616"/>
    </ligand>
</feature>
<feature type="compositionally biased region" description="Polar residues" evidence="8">
    <location>
        <begin position="667"/>
        <end position="682"/>
    </location>
</feature>
<feature type="region of interest" description="Disordered" evidence="8">
    <location>
        <begin position="769"/>
        <end position="820"/>
    </location>
</feature>
<dbReference type="EMBL" id="BRYB01000530">
    <property type="protein sequence ID" value="GMI31951.1"/>
    <property type="molecule type" value="Genomic_DNA"/>
</dbReference>
<dbReference type="InterPro" id="IPR001245">
    <property type="entry name" value="Ser-Thr/Tyr_kinase_cat_dom"/>
</dbReference>
<keyword evidence="11" id="KW-1185">Reference proteome</keyword>
<dbReference type="PROSITE" id="PS00107">
    <property type="entry name" value="PROTEIN_KINASE_ATP"/>
    <property type="match status" value="1"/>
</dbReference>
<name>A0ABQ6MTE7_9STRA</name>
<dbReference type="Gene3D" id="1.25.40.20">
    <property type="entry name" value="Ankyrin repeat-containing domain"/>
    <property type="match status" value="6"/>
</dbReference>
<evidence type="ECO:0000256" key="5">
    <source>
        <dbReference type="ARBA" id="ARBA00023043"/>
    </source>
</evidence>
<feature type="domain" description="Protein kinase" evidence="9">
    <location>
        <begin position="351"/>
        <end position="607"/>
    </location>
</feature>
<feature type="repeat" description="ANK" evidence="6">
    <location>
        <begin position="980"/>
        <end position="1012"/>
    </location>
</feature>
<keyword evidence="2" id="KW-0677">Repeat</keyword>
<organism evidence="10 11">
    <name type="scientific">Tetraparma gracilis</name>
    <dbReference type="NCBI Taxonomy" id="2962635"/>
    <lineage>
        <taxon>Eukaryota</taxon>
        <taxon>Sar</taxon>
        <taxon>Stramenopiles</taxon>
        <taxon>Ochrophyta</taxon>
        <taxon>Bolidophyceae</taxon>
        <taxon>Parmales</taxon>
        <taxon>Triparmaceae</taxon>
        <taxon>Tetraparma</taxon>
    </lineage>
</organism>
<feature type="region of interest" description="Disordered" evidence="8">
    <location>
        <begin position="316"/>
        <end position="339"/>
    </location>
</feature>
<dbReference type="PANTHER" id="PTHR24171">
    <property type="entry name" value="ANKYRIN REPEAT DOMAIN-CONTAINING PROTEIN 39-RELATED"/>
    <property type="match status" value="1"/>
</dbReference>
<dbReference type="Proteomes" id="UP001165060">
    <property type="component" value="Unassembled WGS sequence"/>
</dbReference>
<dbReference type="Pfam" id="PF07714">
    <property type="entry name" value="PK_Tyr_Ser-Thr"/>
    <property type="match status" value="1"/>
</dbReference>
<evidence type="ECO:0000256" key="2">
    <source>
        <dbReference type="ARBA" id="ARBA00022737"/>
    </source>
</evidence>
<dbReference type="SUPFAM" id="SSF48403">
    <property type="entry name" value="Ankyrin repeat"/>
    <property type="match status" value="2"/>
</dbReference>
<dbReference type="SUPFAM" id="SSF58104">
    <property type="entry name" value="Methyl-accepting chemotaxis protein (MCP) signaling domain"/>
    <property type="match status" value="1"/>
</dbReference>
<dbReference type="Pfam" id="PF13637">
    <property type="entry name" value="Ank_4"/>
    <property type="match status" value="1"/>
</dbReference>
<evidence type="ECO:0000313" key="11">
    <source>
        <dbReference type="Proteomes" id="UP001165060"/>
    </source>
</evidence>
<dbReference type="PROSITE" id="PS00108">
    <property type="entry name" value="PROTEIN_KINASE_ST"/>
    <property type="match status" value="1"/>
</dbReference>
<dbReference type="PRINTS" id="PR01415">
    <property type="entry name" value="ANKYRIN"/>
</dbReference>
<comment type="caution">
    <text evidence="10">The sequence shown here is derived from an EMBL/GenBank/DDBJ whole genome shotgun (WGS) entry which is preliminary data.</text>
</comment>
<feature type="repeat" description="ANK" evidence="6">
    <location>
        <begin position="1209"/>
        <end position="1241"/>
    </location>
</feature>
<evidence type="ECO:0000259" key="9">
    <source>
        <dbReference type="PROSITE" id="PS50011"/>
    </source>
</evidence>
<feature type="repeat" description="ANK" evidence="6">
    <location>
        <begin position="823"/>
        <end position="855"/>
    </location>
</feature>
<sequence>MKDHIATMLSVLDAVGSEVPIVGQLITLANRAKECIDRMDATNETLAELTRAIARVEPTVRRYGGVTVDDDIRCKLENLKQLVMEICNHATKWSGKAMLKKMWNTNSYREKFESDRLLMVACLDSLSRAVEVDTNLGVKGLRLAQEDVRKLAEENNQIAATISEQVKALAAQMGAAPGNGQVSQEIMDALLGASEQQAAMRGEMNAKFDGAAARQAEMSGKLDALGNRSQDVLDQLLDASERQDAAGREQAAMSGKLDDGSKERAEMNGKLDDLIASDRGQDVLDKLNDASEIQAATAKKQEEIRREQAEINAKLDGLAASHEKQSRRQRAKSDRNAALGDAEIPEADITLEPEASLGVGGFGAVHLGRYYNKSVAVKVMDTKGLTMALGKKLEGDFTNEVSIMKNLTHPNIIRIWGCCTTVTNKLGSVHTVLVEFGDKLPPSWKLGVFDEAAHGMAYLYSRNPPVQHQDFKPANLLVMDDWGVKITDFGLSKSDITLSSTTMTNAGGANGGTLAYMAPEVHDEEPFTEKCDVYSYGVSLWEIWTGKVPFEGLKLGQLIKKVCYEKKRPSTDGLDVGMKKLVEKCWAHDPDERPNFEEIKEELRTLVPDHIEKPDGSGGARPKKDHGDEGELEHALKMQLEEERRAAQREKREKEELEAKLARLEMNSGNPTLNKNSSSTENESVDEKWERLLDDTEAEGNSIPVGDTLVMAVVEGVFLDGDDACNKKVLLGLMDIRNTGAVTKLEFKKFCSRWKKTGLDFAAYLEQETEKKRKEEEEAARKAQEEAAEAKRVADEERRQAEADAAAEKEREEERGKKLEEMGGEVALVDAAENGDAKMVRELLAAGADVNHIKEGGEGMTTLCLAAGYGHLEAAQALIDAGADVDKGESTYGLTPLYIAASRGHLEVVKALVGAKANVNKADNNGGTPLKAATRNNQTSVAEYLKSVGATDPEAEAAEAKRVADEERRLAVAAAEKKKREEDALVEAAEKGDAKTVRELLAAGADVNHTKKGDDGMTALFKAAWKGHLEAAQALIDAGADVDKGNEYGGTPLIIAANEGHLEVVKALIDAGADVDKGLTTDGVTPLLQAANNNHLQVVQALIDAGADVDKAMTTNGVTPLFAAAQENHLQVVQALIDAGADVDKGDVDGTTPLIRAAAKGHLEVVKALVGAKAKVNNVENCGDTPLQVAYRKNNESVVEYLKSVGAQMGPGALVDAAEKGDAKMVRELLAAGADVNHTKEGDKGKTALYKAALGGHLDAAQVLIDAGADVDKGTKWGCTPLNAAAQDHLQVVQALIDAGADVDKGDTDGNTPLIRAACKGHLEVVKALVGAKADVNKGDTPQGDTPLFFATLNKKLLQQRMADTQNHIRVIKYLESVGGHE</sequence>
<keyword evidence="1" id="KW-0418">Kinase</keyword>
<dbReference type="SUPFAM" id="SSF56112">
    <property type="entry name" value="Protein kinase-like (PK-like)"/>
    <property type="match status" value="1"/>
</dbReference>
<evidence type="ECO:0000256" key="3">
    <source>
        <dbReference type="ARBA" id="ARBA00022741"/>
    </source>
</evidence>
<dbReference type="PROSITE" id="PS50011">
    <property type="entry name" value="PROTEIN_KINASE_DOM"/>
    <property type="match status" value="1"/>
</dbReference>
<feature type="compositionally biased region" description="Basic and acidic residues" evidence="8">
    <location>
        <begin position="321"/>
        <end position="335"/>
    </location>
</feature>
<feature type="region of interest" description="Disordered" evidence="8">
    <location>
        <begin position="666"/>
        <end position="685"/>
    </location>
</feature>
<dbReference type="Pfam" id="PF00023">
    <property type="entry name" value="Ank"/>
    <property type="match status" value="1"/>
</dbReference>
<proteinExistence type="predicted"/>
<accession>A0ABQ6MTE7</accession>
<dbReference type="InterPro" id="IPR017441">
    <property type="entry name" value="Protein_kinase_ATP_BS"/>
</dbReference>
<feature type="region of interest" description="Disordered" evidence="8">
    <location>
        <begin position="607"/>
        <end position="631"/>
    </location>
</feature>
<feature type="repeat" description="ANK" evidence="6">
    <location>
        <begin position="1116"/>
        <end position="1148"/>
    </location>
</feature>